<feature type="transmembrane region" description="Helical" evidence="8">
    <location>
        <begin position="381"/>
        <end position="399"/>
    </location>
</feature>
<dbReference type="GO" id="GO:0016020">
    <property type="term" value="C:membrane"/>
    <property type="evidence" value="ECO:0007669"/>
    <property type="project" value="UniProtKB-SubCell"/>
</dbReference>
<keyword evidence="2" id="KW-0813">Transport</keyword>
<feature type="transmembrane region" description="Helical" evidence="8">
    <location>
        <begin position="442"/>
        <end position="460"/>
    </location>
</feature>
<feature type="transmembrane region" description="Helical" evidence="8">
    <location>
        <begin position="204"/>
        <end position="225"/>
    </location>
</feature>
<dbReference type="Proteomes" id="UP001652628">
    <property type="component" value="Chromosome 2R"/>
</dbReference>
<feature type="transmembrane region" description="Helical" evidence="8">
    <location>
        <begin position="146"/>
        <end position="166"/>
    </location>
</feature>
<feature type="transmembrane region" description="Helical" evidence="8">
    <location>
        <begin position="339"/>
        <end position="361"/>
    </location>
</feature>
<evidence type="ECO:0000256" key="1">
    <source>
        <dbReference type="ARBA" id="ARBA00004141"/>
    </source>
</evidence>
<keyword evidence="3" id="KW-0050">Antiport</keyword>
<gene>
    <name evidence="11" type="primary">LOC108009296</name>
</gene>
<dbReference type="InterPro" id="IPR004837">
    <property type="entry name" value="NaCa_Exmemb"/>
</dbReference>
<dbReference type="Pfam" id="PF01699">
    <property type="entry name" value="Na_Ca_ex"/>
    <property type="match status" value="2"/>
</dbReference>
<feature type="domain" description="Sodium/calcium exchanger membrane region" evidence="9">
    <location>
        <begin position="449"/>
        <end position="595"/>
    </location>
</feature>
<sequence length="618" mass="70243">MADNFNGLPNAMDEEFDNFWKKVSCFAAANFPFEERCEFVRNAVDCNKSTNVVPYMTLLACELKCVNKFEEMIFISLFMGLCFEILVLLIYTINDYYSPALKAVSRLLHMNEHLAGVTLMAFGNSSADLFSNLASVKRHVPVLANSLSSALFVTMITGGLICYITPFKMNAYETVRDILFLVLGTFLMDYFTSSSIIIKNEWHFLLVAFVYIVYILINVTDVYLLRRTINSTANKIQSLMEKESTPKNLEKIRKLEEKYDYYSQDGQVEIYERDSKLSQQTKMRYTTLRMARNSRVSVNRGLTRIRRLDMTQPRNRGIFKDFFLALRPIKCQAWRQADILGRTLLLIRAPAVILCTLYIPLVDYEMDKHGWNKLLNCLHVIINPAMSILVLMSFLSSKANTLWYMAMQQQIVYGAYSLVLTVPFFVFILIKSRTDVPPSYHWIFTLMNLTGSMFIIFICATEIDKVLEVIANVMAIDDDFMGATVKAFTGNLSSLFANTAVAAHGYPKMAFASAIGGSFFTIVVTGNTVIYVRSLVGQDVTPRDQMEDYGLSAFLFLNLGLFTILLWSTTLGFFARRSMGLYSIALYSIYLVFAILVHEKVIHSFADDPQVSAAFGDI</sequence>
<feature type="transmembrane region" description="Helical" evidence="8">
    <location>
        <begin position="411"/>
        <end position="430"/>
    </location>
</feature>
<feature type="transmembrane region" description="Helical" evidence="8">
    <location>
        <begin position="72"/>
        <end position="93"/>
    </location>
</feature>
<organism evidence="10 11">
    <name type="scientific">Drosophila suzukii</name>
    <name type="common">Spotted-wing drosophila fruit fly</name>
    <dbReference type="NCBI Taxonomy" id="28584"/>
    <lineage>
        <taxon>Eukaryota</taxon>
        <taxon>Metazoa</taxon>
        <taxon>Ecdysozoa</taxon>
        <taxon>Arthropoda</taxon>
        <taxon>Hexapoda</taxon>
        <taxon>Insecta</taxon>
        <taxon>Pterygota</taxon>
        <taxon>Neoptera</taxon>
        <taxon>Endopterygota</taxon>
        <taxon>Diptera</taxon>
        <taxon>Brachycera</taxon>
        <taxon>Muscomorpha</taxon>
        <taxon>Ephydroidea</taxon>
        <taxon>Drosophilidae</taxon>
        <taxon>Drosophila</taxon>
        <taxon>Sophophora</taxon>
    </lineage>
</organism>
<evidence type="ECO:0000313" key="11">
    <source>
        <dbReference type="RefSeq" id="XP_016929025.2"/>
    </source>
</evidence>
<evidence type="ECO:0000256" key="8">
    <source>
        <dbReference type="SAM" id="Phobius"/>
    </source>
</evidence>
<evidence type="ECO:0000256" key="7">
    <source>
        <dbReference type="ARBA" id="ARBA00023136"/>
    </source>
</evidence>
<proteinExistence type="predicted"/>
<keyword evidence="4" id="KW-0106">Calcium</keyword>
<dbReference type="InterPro" id="IPR051359">
    <property type="entry name" value="CaCA_antiporter"/>
</dbReference>
<keyword evidence="5 8" id="KW-0812">Transmembrane</keyword>
<dbReference type="AlphaFoldDB" id="A0AB39Z641"/>
<evidence type="ECO:0000256" key="2">
    <source>
        <dbReference type="ARBA" id="ARBA00022448"/>
    </source>
</evidence>
<keyword evidence="7 8" id="KW-0472">Membrane</keyword>
<evidence type="ECO:0000256" key="4">
    <source>
        <dbReference type="ARBA" id="ARBA00022568"/>
    </source>
</evidence>
<dbReference type="PANTHER" id="PTHR12266:SF0">
    <property type="entry name" value="MITOCHONDRIAL SODIUM_CALCIUM EXCHANGER PROTEIN"/>
    <property type="match status" value="1"/>
</dbReference>
<dbReference type="InterPro" id="IPR044880">
    <property type="entry name" value="NCX_ion-bd_dom_sf"/>
</dbReference>
<feature type="transmembrane region" description="Helical" evidence="8">
    <location>
        <begin position="581"/>
        <end position="598"/>
    </location>
</feature>
<keyword evidence="6 8" id="KW-1133">Transmembrane helix</keyword>
<protein>
    <submittedName>
        <fullName evidence="11">Mitochondrial sodium/calcium exchanger protein isoform X1</fullName>
    </submittedName>
</protein>
<evidence type="ECO:0000256" key="5">
    <source>
        <dbReference type="ARBA" id="ARBA00022692"/>
    </source>
</evidence>
<name>A0AB39Z641_DROSZ</name>
<keyword evidence="10" id="KW-1185">Reference proteome</keyword>
<reference evidence="11" key="1">
    <citation type="submission" date="2025-08" db="UniProtKB">
        <authorList>
            <consortium name="RefSeq"/>
        </authorList>
    </citation>
    <scope>IDENTIFICATION</scope>
</reference>
<feature type="transmembrane region" description="Helical" evidence="8">
    <location>
        <begin position="510"/>
        <end position="532"/>
    </location>
</feature>
<evidence type="ECO:0000259" key="9">
    <source>
        <dbReference type="Pfam" id="PF01699"/>
    </source>
</evidence>
<feature type="domain" description="Sodium/calcium exchanger membrane region" evidence="9">
    <location>
        <begin position="81"/>
        <end position="218"/>
    </location>
</feature>
<feature type="transmembrane region" description="Helical" evidence="8">
    <location>
        <begin position="552"/>
        <end position="574"/>
    </location>
</feature>
<dbReference type="GO" id="GO:0006874">
    <property type="term" value="P:intracellular calcium ion homeostasis"/>
    <property type="evidence" value="ECO:0007669"/>
    <property type="project" value="TreeGrafter"/>
</dbReference>
<accession>A0AB39Z641</accession>
<dbReference type="Gene3D" id="1.20.1420.30">
    <property type="entry name" value="NCX, central ion-binding region"/>
    <property type="match status" value="2"/>
</dbReference>
<comment type="subcellular location">
    <subcellularLocation>
        <location evidence="1">Membrane</location>
        <topology evidence="1">Multi-pass membrane protein</topology>
    </subcellularLocation>
</comment>
<evidence type="ECO:0000256" key="3">
    <source>
        <dbReference type="ARBA" id="ARBA00022449"/>
    </source>
</evidence>
<keyword evidence="4" id="KW-0109">Calcium transport</keyword>
<evidence type="ECO:0000256" key="6">
    <source>
        <dbReference type="ARBA" id="ARBA00022989"/>
    </source>
</evidence>
<evidence type="ECO:0000313" key="10">
    <source>
        <dbReference type="Proteomes" id="UP001652628"/>
    </source>
</evidence>
<dbReference type="GO" id="GO:0005432">
    <property type="term" value="F:calcium:sodium antiporter activity"/>
    <property type="evidence" value="ECO:0007669"/>
    <property type="project" value="TreeGrafter"/>
</dbReference>
<keyword evidence="4" id="KW-0406">Ion transport</keyword>
<dbReference type="GeneID" id="108009296"/>
<dbReference type="RefSeq" id="XP_016929025.2">
    <property type="nucleotide sequence ID" value="XM_017073536.4"/>
</dbReference>
<dbReference type="PANTHER" id="PTHR12266">
    <property type="entry name" value="NA+/CA2+ K+ INDEPENDENT EXCHANGER"/>
    <property type="match status" value="1"/>
</dbReference>
<feature type="transmembrane region" description="Helical" evidence="8">
    <location>
        <begin position="178"/>
        <end position="198"/>
    </location>
</feature>